<feature type="region of interest" description="Disordered" evidence="1">
    <location>
        <begin position="15"/>
        <end position="46"/>
    </location>
</feature>
<comment type="caution">
    <text evidence="2">The sequence shown here is derived from an EMBL/GenBank/DDBJ whole genome shotgun (WGS) entry which is preliminary data.</text>
</comment>
<reference evidence="3" key="1">
    <citation type="journal article" date="2016" name="Front. Microbiol.">
        <title>Molecular Keys to the Janthinobacterium and Duganella spp. Interaction with the Plant Pathogen Fusarium graminearum.</title>
        <authorList>
            <person name="Haack F.S."/>
            <person name="Poehlein A."/>
            <person name="Kroger C."/>
            <person name="Voigt C.A."/>
            <person name="Piepenbring M."/>
            <person name="Bode H.B."/>
            <person name="Daniel R."/>
            <person name="Schafer W."/>
            <person name="Streit W.R."/>
        </authorList>
    </citation>
    <scope>NUCLEOTIDE SEQUENCE [LARGE SCALE GENOMIC DNA]</scope>
    <source>
        <strain evidence="3">T54</strain>
    </source>
</reference>
<protein>
    <submittedName>
        <fullName evidence="2">Uncharacterized protein</fullName>
    </submittedName>
</protein>
<dbReference type="RefSeq" id="WP_141749472.1">
    <property type="nucleotide sequence ID" value="NZ_LROM01000068.1"/>
</dbReference>
<evidence type="ECO:0000313" key="3">
    <source>
        <dbReference type="Proteomes" id="UP000175989"/>
    </source>
</evidence>
<accession>A0A1E7WY61</accession>
<evidence type="ECO:0000256" key="1">
    <source>
        <dbReference type="SAM" id="MobiDB-lite"/>
    </source>
</evidence>
<gene>
    <name evidence="2" type="ORF">DUPY_16290</name>
</gene>
<keyword evidence="3" id="KW-1185">Reference proteome</keyword>
<organism evidence="2 3">
    <name type="scientific">Duganella phyllosphaerae</name>
    <dbReference type="NCBI Taxonomy" id="762836"/>
    <lineage>
        <taxon>Bacteria</taxon>
        <taxon>Pseudomonadati</taxon>
        <taxon>Pseudomonadota</taxon>
        <taxon>Betaproteobacteria</taxon>
        <taxon>Burkholderiales</taxon>
        <taxon>Oxalobacteraceae</taxon>
        <taxon>Telluria group</taxon>
        <taxon>Duganella</taxon>
    </lineage>
</organism>
<sequence length="81" mass="8793">MARLVWCEGQSIPDACPHTTRRQRSATRSSGGGPKGPPSAPPAIPPIIITPFSYHTPEPAIDPRYKPPKPPLVERRPCVVC</sequence>
<evidence type="ECO:0000313" key="2">
    <source>
        <dbReference type="EMBL" id="OFA04743.1"/>
    </source>
</evidence>
<dbReference type="Proteomes" id="UP000175989">
    <property type="component" value="Unassembled WGS sequence"/>
</dbReference>
<name>A0A1E7WY61_9BURK</name>
<feature type="compositionally biased region" description="Pro residues" evidence="1">
    <location>
        <begin position="35"/>
        <end position="45"/>
    </location>
</feature>
<dbReference type="EMBL" id="LROM01000068">
    <property type="protein sequence ID" value="OFA04743.1"/>
    <property type="molecule type" value="Genomic_DNA"/>
</dbReference>
<dbReference type="PATRIC" id="fig|762836.4.peg.1699"/>
<proteinExistence type="predicted"/>
<dbReference type="AlphaFoldDB" id="A0A1E7WY61"/>